<feature type="transmembrane region" description="Helical" evidence="2">
    <location>
        <begin position="35"/>
        <end position="55"/>
    </location>
</feature>
<dbReference type="Gene3D" id="3.30.70.60">
    <property type="match status" value="1"/>
</dbReference>
<gene>
    <name evidence="3" type="ORF">NIES593_11810</name>
</gene>
<evidence type="ECO:0000256" key="2">
    <source>
        <dbReference type="SAM" id="Phobius"/>
    </source>
</evidence>
<dbReference type="STRING" id="1921803.NIES593_11810"/>
<evidence type="ECO:0000256" key="1">
    <source>
        <dbReference type="SAM" id="Coils"/>
    </source>
</evidence>
<evidence type="ECO:0000313" key="4">
    <source>
        <dbReference type="Proteomes" id="UP000186868"/>
    </source>
</evidence>
<dbReference type="EMBL" id="MRCB01000012">
    <property type="protein sequence ID" value="OKH22801.1"/>
    <property type="molecule type" value="Genomic_DNA"/>
</dbReference>
<keyword evidence="2" id="KW-1133">Transmembrane helix</keyword>
<dbReference type="AlphaFoldDB" id="A0A1U7HGX0"/>
<feature type="coiled-coil region" evidence="1">
    <location>
        <begin position="80"/>
        <end position="107"/>
    </location>
</feature>
<dbReference type="Proteomes" id="UP000186868">
    <property type="component" value="Unassembled WGS sequence"/>
</dbReference>
<dbReference type="OrthoDB" id="483469at2"/>
<evidence type="ECO:0000313" key="3">
    <source>
        <dbReference type="EMBL" id="OKH22801.1"/>
    </source>
</evidence>
<dbReference type="InterPro" id="IPR014717">
    <property type="entry name" value="Transl_elong_EF1B/ribsomal_bS6"/>
</dbReference>
<accession>A0A1U7HGX0</accession>
<comment type="caution">
    <text evidence="3">The sequence shown here is derived from an EMBL/GenBank/DDBJ whole genome shotgun (WGS) entry which is preliminary data.</text>
</comment>
<reference evidence="3 4" key="1">
    <citation type="submission" date="2016-11" db="EMBL/GenBank/DDBJ databases">
        <title>Draft Genome Sequences of Nine Cyanobacterial Strains from Diverse Habitats.</title>
        <authorList>
            <person name="Zhu T."/>
            <person name="Hou S."/>
            <person name="Lu X."/>
            <person name="Hess W.R."/>
        </authorList>
    </citation>
    <scope>NUCLEOTIDE SEQUENCE [LARGE SCALE GENOMIC DNA]</scope>
    <source>
        <strain evidence="3 4">NIES-593</strain>
    </source>
</reference>
<sequence>MTFADEPISKNGLEAEEQVNYPTAFGITFTPQVSGIALALLGVLGAVYILANFVMPAYQNYQTLTTDEKAKEDQVNQQKSGVIEKKLQETETKLKQAQNLKSEVLNLFSSQATLDTLLIDINKFVASKNAKLVNYKPQGNEATIVNDGSLGTLVNNKLKRQTINLELEGTFEQTQSILRDIERLQPLLLVKNISSKMTVSPFVVLPNPKTKQTELISLPSMLKTTLTLDVVLPLTPEEAAAVAQPPAQEGQQQQKS</sequence>
<keyword evidence="2" id="KW-0472">Membrane</keyword>
<name>A0A1U7HGX0_9CYAN</name>
<keyword evidence="1" id="KW-0175">Coiled coil</keyword>
<proteinExistence type="predicted"/>
<protein>
    <recommendedName>
        <fullName evidence="5">Pilus assembly protein PilO</fullName>
    </recommendedName>
</protein>
<organism evidence="3 4">
    <name type="scientific">Hydrococcus rivularis NIES-593</name>
    <dbReference type="NCBI Taxonomy" id="1921803"/>
    <lineage>
        <taxon>Bacteria</taxon>
        <taxon>Bacillati</taxon>
        <taxon>Cyanobacteriota</taxon>
        <taxon>Cyanophyceae</taxon>
        <taxon>Pleurocapsales</taxon>
        <taxon>Hydrococcaceae</taxon>
        <taxon>Hydrococcus</taxon>
    </lineage>
</organism>
<dbReference type="RefSeq" id="WP_073599768.1">
    <property type="nucleotide sequence ID" value="NZ_MRCB01000012.1"/>
</dbReference>
<evidence type="ECO:0008006" key="5">
    <source>
        <dbReference type="Google" id="ProtNLM"/>
    </source>
</evidence>
<keyword evidence="4" id="KW-1185">Reference proteome</keyword>
<keyword evidence="2" id="KW-0812">Transmembrane</keyword>